<accession>A0A6A4RQB6</accession>
<evidence type="ECO:0000313" key="2">
    <source>
        <dbReference type="Proteomes" id="UP000438429"/>
    </source>
</evidence>
<reference evidence="1 2" key="1">
    <citation type="submission" date="2019-06" db="EMBL/GenBank/DDBJ databases">
        <title>Draft genomes of female and male turbot (Scophthalmus maximus).</title>
        <authorList>
            <person name="Xu H."/>
            <person name="Xu X.-W."/>
            <person name="Shao C."/>
            <person name="Chen S."/>
        </authorList>
    </citation>
    <scope>NUCLEOTIDE SEQUENCE [LARGE SCALE GENOMIC DNA]</scope>
    <source>
        <strain evidence="1">Ysfricsl-2016a</strain>
        <tissue evidence="1">Blood</tissue>
    </source>
</reference>
<dbReference type="Proteomes" id="UP000438429">
    <property type="component" value="Unassembled WGS sequence"/>
</dbReference>
<name>A0A6A4RQB6_SCOMX</name>
<organism evidence="1 2">
    <name type="scientific">Scophthalmus maximus</name>
    <name type="common">Turbot</name>
    <name type="synonym">Psetta maxima</name>
    <dbReference type="NCBI Taxonomy" id="52904"/>
    <lineage>
        <taxon>Eukaryota</taxon>
        <taxon>Metazoa</taxon>
        <taxon>Chordata</taxon>
        <taxon>Craniata</taxon>
        <taxon>Vertebrata</taxon>
        <taxon>Euteleostomi</taxon>
        <taxon>Actinopterygii</taxon>
        <taxon>Neopterygii</taxon>
        <taxon>Teleostei</taxon>
        <taxon>Neoteleostei</taxon>
        <taxon>Acanthomorphata</taxon>
        <taxon>Carangaria</taxon>
        <taxon>Pleuronectiformes</taxon>
        <taxon>Pleuronectoidei</taxon>
        <taxon>Scophthalmidae</taxon>
        <taxon>Scophthalmus</taxon>
    </lineage>
</organism>
<proteinExistence type="predicted"/>
<comment type="caution">
    <text evidence="1">The sequence shown here is derived from an EMBL/GenBank/DDBJ whole genome shotgun (WGS) entry which is preliminary data.</text>
</comment>
<gene>
    <name evidence="1" type="ORF">F2P81_026177</name>
</gene>
<sequence>MTATFIYNHALHHRHKDSCSTSGRVQVFFSALTVKVPGDRLCCGKGRQLEPTNQDLGLAKESSSFNLTGLIRFSVRKEVVSTKLLSDAIHIDNAARAPSCQSSGGNKEVWKAFVKSPLLHKTSGEI</sequence>
<evidence type="ECO:0000313" key="1">
    <source>
        <dbReference type="EMBL" id="KAF0021570.1"/>
    </source>
</evidence>
<dbReference type="EMBL" id="VEVO01004828">
    <property type="protein sequence ID" value="KAF0021570.1"/>
    <property type="molecule type" value="Genomic_DNA"/>
</dbReference>
<protein>
    <submittedName>
        <fullName evidence="1">Uncharacterized protein</fullName>
    </submittedName>
</protein>
<dbReference type="AlphaFoldDB" id="A0A6A4RQB6"/>